<sequence length="80" mass="8973">MTSYKDKVNKCYYARHYSSVTTQKFMWEFFNSFTPDDSIQPLQVGPEAVHSSIMSFSNGSSAAEALEKLGQNPANVELQS</sequence>
<comment type="caution">
    <text evidence="1">The sequence shown here is derived from an EMBL/GenBank/DDBJ whole genome shotgun (WGS) entry which is preliminary data.</text>
</comment>
<gene>
    <name evidence="1" type="ORF">Bhyg_09686</name>
</gene>
<evidence type="ECO:0000313" key="2">
    <source>
        <dbReference type="Proteomes" id="UP001151699"/>
    </source>
</evidence>
<accession>A0A9Q0RWN7</accession>
<dbReference type="AlphaFoldDB" id="A0A9Q0RWN7"/>
<evidence type="ECO:0000313" key="1">
    <source>
        <dbReference type="EMBL" id="KAJ6636960.1"/>
    </source>
</evidence>
<name>A0A9Q0RWN7_9DIPT</name>
<keyword evidence="2" id="KW-1185">Reference proteome</keyword>
<reference evidence="1" key="1">
    <citation type="submission" date="2022-07" db="EMBL/GenBank/DDBJ databases">
        <authorList>
            <person name="Trinca V."/>
            <person name="Uliana J.V.C."/>
            <person name="Torres T.T."/>
            <person name="Ward R.J."/>
            <person name="Monesi N."/>
        </authorList>
    </citation>
    <scope>NUCLEOTIDE SEQUENCE</scope>
    <source>
        <strain evidence="1">HSMRA1968</strain>
        <tissue evidence="1">Whole embryos</tissue>
    </source>
</reference>
<dbReference type="EMBL" id="WJQU01000003">
    <property type="protein sequence ID" value="KAJ6636960.1"/>
    <property type="molecule type" value="Genomic_DNA"/>
</dbReference>
<proteinExistence type="predicted"/>
<protein>
    <submittedName>
        <fullName evidence="1">Uncharacterized protein</fullName>
    </submittedName>
</protein>
<organism evidence="1 2">
    <name type="scientific">Pseudolycoriella hygida</name>
    <dbReference type="NCBI Taxonomy" id="35572"/>
    <lineage>
        <taxon>Eukaryota</taxon>
        <taxon>Metazoa</taxon>
        <taxon>Ecdysozoa</taxon>
        <taxon>Arthropoda</taxon>
        <taxon>Hexapoda</taxon>
        <taxon>Insecta</taxon>
        <taxon>Pterygota</taxon>
        <taxon>Neoptera</taxon>
        <taxon>Endopterygota</taxon>
        <taxon>Diptera</taxon>
        <taxon>Nematocera</taxon>
        <taxon>Sciaroidea</taxon>
        <taxon>Sciaridae</taxon>
        <taxon>Pseudolycoriella</taxon>
    </lineage>
</organism>
<dbReference type="Proteomes" id="UP001151699">
    <property type="component" value="Chromosome X"/>
</dbReference>